<dbReference type="InterPro" id="IPR036291">
    <property type="entry name" value="NAD(P)-bd_dom_sf"/>
</dbReference>
<dbReference type="OrthoDB" id="9804774at2"/>
<organism evidence="2 3">
    <name type="scientific">Granulosicoccus antarcticus IMCC3135</name>
    <dbReference type="NCBI Taxonomy" id="1192854"/>
    <lineage>
        <taxon>Bacteria</taxon>
        <taxon>Pseudomonadati</taxon>
        <taxon>Pseudomonadota</taxon>
        <taxon>Gammaproteobacteria</taxon>
        <taxon>Chromatiales</taxon>
        <taxon>Granulosicoccaceae</taxon>
        <taxon>Granulosicoccus</taxon>
    </lineage>
</organism>
<keyword evidence="2" id="KW-0560">Oxidoreductase</keyword>
<dbReference type="GO" id="GO:0004316">
    <property type="term" value="F:3-oxoacyl-[acyl-carrier-protein] reductase (NADPH) activity"/>
    <property type="evidence" value="ECO:0007669"/>
    <property type="project" value="UniProtKB-EC"/>
</dbReference>
<dbReference type="KEGG" id="gai:IMCC3135_16660"/>
<dbReference type="InterPro" id="IPR002347">
    <property type="entry name" value="SDR_fam"/>
</dbReference>
<dbReference type="RefSeq" id="WP_088918612.1">
    <property type="nucleotide sequence ID" value="NZ_CP018632.1"/>
</dbReference>
<accession>A0A2Z2P1G3</accession>
<dbReference type="GO" id="GO:0030497">
    <property type="term" value="P:fatty acid elongation"/>
    <property type="evidence" value="ECO:0007669"/>
    <property type="project" value="TreeGrafter"/>
</dbReference>
<dbReference type="PRINTS" id="PR00080">
    <property type="entry name" value="SDRFAMILY"/>
</dbReference>
<gene>
    <name evidence="2" type="primary">fabG_4</name>
    <name evidence="2" type="ORF">IMCC3135_16660</name>
</gene>
<dbReference type="Proteomes" id="UP000250079">
    <property type="component" value="Chromosome"/>
</dbReference>
<dbReference type="PANTHER" id="PTHR42760">
    <property type="entry name" value="SHORT-CHAIN DEHYDROGENASES/REDUCTASES FAMILY MEMBER"/>
    <property type="match status" value="1"/>
</dbReference>
<dbReference type="PANTHER" id="PTHR42760:SF129">
    <property type="entry name" value="OXIDOREDUCTASE"/>
    <property type="match status" value="1"/>
</dbReference>
<dbReference type="FunFam" id="3.40.50.720:FF:000084">
    <property type="entry name" value="Short-chain dehydrogenase reductase"/>
    <property type="match status" value="1"/>
</dbReference>
<dbReference type="EMBL" id="CP018632">
    <property type="protein sequence ID" value="ASJ73414.1"/>
    <property type="molecule type" value="Genomic_DNA"/>
</dbReference>
<dbReference type="NCBIfam" id="NF005559">
    <property type="entry name" value="PRK07231.1"/>
    <property type="match status" value="1"/>
</dbReference>
<dbReference type="Pfam" id="PF13561">
    <property type="entry name" value="adh_short_C2"/>
    <property type="match status" value="1"/>
</dbReference>
<evidence type="ECO:0000313" key="3">
    <source>
        <dbReference type="Proteomes" id="UP000250079"/>
    </source>
</evidence>
<dbReference type="PRINTS" id="PR00081">
    <property type="entry name" value="GDHRDH"/>
</dbReference>
<reference evidence="2 3" key="1">
    <citation type="submission" date="2016-12" db="EMBL/GenBank/DDBJ databases">
        <authorList>
            <person name="Song W.-J."/>
            <person name="Kurnit D.M."/>
        </authorList>
    </citation>
    <scope>NUCLEOTIDE SEQUENCE [LARGE SCALE GENOMIC DNA]</scope>
    <source>
        <strain evidence="2 3">IMCC3135</strain>
    </source>
</reference>
<dbReference type="AlphaFoldDB" id="A0A2Z2P1G3"/>
<dbReference type="PROSITE" id="PS00061">
    <property type="entry name" value="ADH_SHORT"/>
    <property type="match status" value="1"/>
</dbReference>
<evidence type="ECO:0000256" key="1">
    <source>
        <dbReference type="ARBA" id="ARBA00006484"/>
    </source>
</evidence>
<keyword evidence="3" id="KW-1185">Reference proteome</keyword>
<dbReference type="NCBIfam" id="NF009466">
    <property type="entry name" value="PRK12826.1-2"/>
    <property type="match status" value="1"/>
</dbReference>
<comment type="similarity">
    <text evidence="1">Belongs to the short-chain dehydrogenases/reductases (SDR) family.</text>
</comment>
<protein>
    <submittedName>
        <fullName evidence="2">3-oxoacyl-[acyl-carrier-protein] reductase FabG</fullName>
        <ecNumber evidence="2">1.1.1.100</ecNumber>
    </submittedName>
</protein>
<dbReference type="InterPro" id="IPR020904">
    <property type="entry name" value="Sc_DH/Rdtase_CS"/>
</dbReference>
<name>A0A2Z2P1G3_9GAMM</name>
<proteinExistence type="inferred from homology"/>
<sequence length="250" mass="26192">MNTLDLKGRKAVITGGGRGMGFGIAQRFLQSGASVALWDISEDTLANAHKQLSSLGKVITQRVDVGDYASVEAGAAAVAQELGGIDLLVNAAGIAGVNTPLVDYPLDTWNSVININLNGSFHTSRAIVPYMLKGDYGRIVNIASMAGKDGNPNASAYSVSKAGVICLTKSLGKELANTGIRVNVICPAVIKTEMLDDVSEAQISYMLSKIPMGRMGSVEEISAMVGWMCSEECSYTTGAVFDLSGGRATY</sequence>
<dbReference type="EC" id="1.1.1.100" evidence="2"/>
<dbReference type="SUPFAM" id="SSF51735">
    <property type="entry name" value="NAD(P)-binding Rossmann-fold domains"/>
    <property type="match status" value="1"/>
</dbReference>
<dbReference type="Gene3D" id="3.40.50.720">
    <property type="entry name" value="NAD(P)-binding Rossmann-like Domain"/>
    <property type="match status" value="1"/>
</dbReference>
<evidence type="ECO:0000313" key="2">
    <source>
        <dbReference type="EMBL" id="ASJ73414.1"/>
    </source>
</evidence>